<dbReference type="RefSeq" id="WP_125569878.1">
    <property type="nucleotide sequence ID" value="NZ_AP019307.1"/>
</dbReference>
<proteinExistence type="predicted"/>
<dbReference type="SMART" id="SM00345">
    <property type="entry name" value="HTH_GNTR"/>
    <property type="match status" value="1"/>
</dbReference>
<evidence type="ECO:0000259" key="4">
    <source>
        <dbReference type="PROSITE" id="PS50949"/>
    </source>
</evidence>
<accession>A0A3G9J4L6</accession>
<evidence type="ECO:0000256" key="2">
    <source>
        <dbReference type="ARBA" id="ARBA00023125"/>
    </source>
</evidence>
<dbReference type="PROSITE" id="PS50949">
    <property type="entry name" value="HTH_GNTR"/>
    <property type="match status" value="1"/>
</dbReference>
<dbReference type="Proteomes" id="UP000271573">
    <property type="component" value="Chromosome"/>
</dbReference>
<gene>
    <name evidence="5" type="ORF">Back2_28850</name>
</gene>
<evidence type="ECO:0000256" key="3">
    <source>
        <dbReference type="ARBA" id="ARBA00023163"/>
    </source>
</evidence>
<name>A0A3G9J4L6_9ACTN</name>
<keyword evidence="3" id="KW-0804">Transcription</keyword>
<dbReference type="PANTHER" id="PTHR43537">
    <property type="entry name" value="TRANSCRIPTIONAL REGULATOR, GNTR FAMILY"/>
    <property type="match status" value="1"/>
</dbReference>
<organism evidence="5 6">
    <name type="scientific">Nocardioides baekrokdamisoli</name>
    <dbReference type="NCBI Taxonomy" id="1804624"/>
    <lineage>
        <taxon>Bacteria</taxon>
        <taxon>Bacillati</taxon>
        <taxon>Actinomycetota</taxon>
        <taxon>Actinomycetes</taxon>
        <taxon>Propionibacteriales</taxon>
        <taxon>Nocardioidaceae</taxon>
        <taxon>Nocardioides</taxon>
    </lineage>
</organism>
<dbReference type="InterPro" id="IPR036390">
    <property type="entry name" value="WH_DNA-bd_sf"/>
</dbReference>
<dbReference type="SUPFAM" id="SSF46785">
    <property type="entry name" value="Winged helix' DNA-binding domain"/>
    <property type="match status" value="1"/>
</dbReference>
<sequence>MQVPDPRLSPESLPSIRSIRGIVALESSPLAGLFSMPGPGVGWAEASDAVFTELLEAIRTLRLLPGSLLVEAEIAAAARVSRASVEEAIARLTAAGLVTSVPHVGTKVARIRWREVGRELRLRESLETYAFDAACGARARDTTRMHDLIEVQQGAAESRDIRAFMAACEQFHDELVALADAANGRMAVRLPHFHLDRAHRLTRPDQDIFTTVIDEHVVIADAVESGNAASGRRTLLRHLRRLRQFSDEAYAAYPAYFID</sequence>
<dbReference type="EMBL" id="AP019307">
    <property type="protein sequence ID" value="BBH18598.1"/>
    <property type="molecule type" value="Genomic_DNA"/>
</dbReference>
<keyword evidence="2" id="KW-0238">DNA-binding</keyword>
<evidence type="ECO:0000313" key="5">
    <source>
        <dbReference type="EMBL" id="BBH18598.1"/>
    </source>
</evidence>
<evidence type="ECO:0000313" key="6">
    <source>
        <dbReference type="Proteomes" id="UP000271573"/>
    </source>
</evidence>
<dbReference type="PANTHER" id="PTHR43537:SF45">
    <property type="entry name" value="GNTR FAMILY REGULATORY PROTEIN"/>
    <property type="match status" value="1"/>
</dbReference>
<keyword evidence="6" id="KW-1185">Reference proteome</keyword>
<dbReference type="InterPro" id="IPR011711">
    <property type="entry name" value="GntR_C"/>
</dbReference>
<dbReference type="SUPFAM" id="SSF48008">
    <property type="entry name" value="GntR ligand-binding domain-like"/>
    <property type="match status" value="1"/>
</dbReference>
<reference evidence="5 6" key="1">
    <citation type="submission" date="2018-11" db="EMBL/GenBank/DDBJ databases">
        <title>Complete genome sequence of Nocardioides baekrokdamisoli strain KCTC 39748.</title>
        <authorList>
            <person name="Kang S.W."/>
            <person name="Lee K.C."/>
            <person name="Kim K.K."/>
            <person name="Kim J.S."/>
            <person name="Kim D.S."/>
            <person name="Ko S.H."/>
            <person name="Yang S.H."/>
            <person name="Shin Y.K."/>
            <person name="Lee J.S."/>
        </authorList>
    </citation>
    <scope>NUCLEOTIDE SEQUENCE [LARGE SCALE GENOMIC DNA]</scope>
    <source>
        <strain evidence="5 6">KCTC 39748</strain>
    </source>
</reference>
<dbReference type="InterPro" id="IPR008920">
    <property type="entry name" value="TF_FadR/GntR_C"/>
</dbReference>
<feature type="domain" description="HTH gntR-type" evidence="4">
    <location>
        <begin position="44"/>
        <end position="111"/>
    </location>
</feature>
<dbReference type="OrthoDB" id="3267569at2"/>
<dbReference type="Gene3D" id="1.20.120.530">
    <property type="entry name" value="GntR ligand-binding domain-like"/>
    <property type="match status" value="1"/>
</dbReference>
<dbReference type="Gene3D" id="1.10.10.10">
    <property type="entry name" value="Winged helix-like DNA-binding domain superfamily/Winged helix DNA-binding domain"/>
    <property type="match status" value="1"/>
</dbReference>
<dbReference type="KEGG" id="nbe:Back2_28850"/>
<dbReference type="Pfam" id="PF07729">
    <property type="entry name" value="FCD"/>
    <property type="match status" value="1"/>
</dbReference>
<dbReference type="Pfam" id="PF00392">
    <property type="entry name" value="GntR"/>
    <property type="match status" value="1"/>
</dbReference>
<dbReference type="GO" id="GO:0003700">
    <property type="term" value="F:DNA-binding transcription factor activity"/>
    <property type="evidence" value="ECO:0007669"/>
    <property type="project" value="InterPro"/>
</dbReference>
<protein>
    <submittedName>
        <fullName evidence="5">GntR family transcriptional regulator</fullName>
    </submittedName>
</protein>
<dbReference type="GO" id="GO:0003677">
    <property type="term" value="F:DNA binding"/>
    <property type="evidence" value="ECO:0007669"/>
    <property type="project" value="UniProtKB-KW"/>
</dbReference>
<evidence type="ECO:0000256" key="1">
    <source>
        <dbReference type="ARBA" id="ARBA00023015"/>
    </source>
</evidence>
<keyword evidence="1" id="KW-0805">Transcription regulation</keyword>
<dbReference type="AlphaFoldDB" id="A0A3G9J4L6"/>
<dbReference type="InterPro" id="IPR000524">
    <property type="entry name" value="Tscrpt_reg_HTH_GntR"/>
</dbReference>
<dbReference type="SMART" id="SM00895">
    <property type="entry name" value="FCD"/>
    <property type="match status" value="1"/>
</dbReference>
<dbReference type="InterPro" id="IPR036388">
    <property type="entry name" value="WH-like_DNA-bd_sf"/>
</dbReference>